<dbReference type="PANTHER" id="PTHR43540:SF7">
    <property type="entry name" value="ISOCHORISMATASE FAMILY PROTEIN YECD"/>
    <property type="match status" value="1"/>
</dbReference>
<dbReference type="AlphaFoldDB" id="A0A931B3R9"/>
<evidence type="ECO:0000313" key="4">
    <source>
        <dbReference type="Proteomes" id="UP000657385"/>
    </source>
</evidence>
<dbReference type="SUPFAM" id="SSF52499">
    <property type="entry name" value="Isochorismatase-like hydrolases"/>
    <property type="match status" value="1"/>
</dbReference>
<reference evidence="3" key="1">
    <citation type="submission" date="2020-11" db="EMBL/GenBank/DDBJ databases">
        <title>Isolation and identification of active actinomycetes.</title>
        <authorList>
            <person name="Yu B."/>
        </authorList>
    </citation>
    <scope>NUCLEOTIDE SEQUENCE</scope>
    <source>
        <strain evidence="3">NEAU-YB345</strain>
    </source>
</reference>
<sequence>MAATTIDPTSALVLIDLQKGIAAFAKDRGIDEVLAHSERLVAAFRERGLTVVHVNVTGGAPGRTELQRPPRDLPADWAELIIPAAADEVTVTKQTWGAFHGTELHAELEKRGVTQIVLVGVATSVGVESTARAAYEHGYHVTLATDAMTDMDPVSHEHSIARVFPKLGETGTTDEILALLG</sequence>
<dbReference type="Proteomes" id="UP000657385">
    <property type="component" value="Unassembled WGS sequence"/>
</dbReference>
<dbReference type="InterPro" id="IPR036380">
    <property type="entry name" value="Isochorismatase-like_sf"/>
</dbReference>
<dbReference type="Pfam" id="PF00857">
    <property type="entry name" value="Isochorismatase"/>
    <property type="match status" value="1"/>
</dbReference>
<accession>A0A931B3R9</accession>
<evidence type="ECO:0000313" key="3">
    <source>
        <dbReference type="EMBL" id="MBF9069763.1"/>
    </source>
</evidence>
<feature type="domain" description="Isochorismatase-like" evidence="2">
    <location>
        <begin position="10"/>
        <end position="175"/>
    </location>
</feature>
<keyword evidence="4" id="KW-1185">Reference proteome</keyword>
<organism evidence="3 4">
    <name type="scientific">Streptacidiphilus fuscans</name>
    <dbReference type="NCBI Taxonomy" id="2789292"/>
    <lineage>
        <taxon>Bacteria</taxon>
        <taxon>Bacillati</taxon>
        <taxon>Actinomycetota</taxon>
        <taxon>Actinomycetes</taxon>
        <taxon>Kitasatosporales</taxon>
        <taxon>Streptomycetaceae</taxon>
        <taxon>Streptacidiphilus</taxon>
    </lineage>
</organism>
<dbReference type="RefSeq" id="WP_196194915.1">
    <property type="nucleotide sequence ID" value="NZ_JADPRT010000006.1"/>
</dbReference>
<evidence type="ECO:0000256" key="1">
    <source>
        <dbReference type="ARBA" id="ARBA00022801"/>
    </source>
</evidence>
<dbReference type="GO" id="GO:0016787">
    <property type="term" value="F:hydrolase activity"/>
    <property type="evidence" value="ECO:0007669"/>
    <property type="project" value="UniProtKB-KW"/>
</dbReference>
<comment type="caution">
    <text evidence="3">The sequence shown here is derived from an EMBL/GenBank/DDBJ whole genome shotgun (WGS) entry which is preliminary data.</text>
</comment>
<dbReference type="InterPro" id="IPR050272">
    <property type="entry name" value="Isochorismatase-like_hydrls"/>
</dbReference>
<protein>
    <submittedName>
        <fullName evidence="3">Isochorismatase family protein</fullName>
    </submittedName>
</protein>
<dbReference type="InterPro" id="IPR000868">
    <property type="entry name" value="Isochorismatase-like_dom"/>
</dbReference>
<dbReference type="CDD" id="cd00431">
    <property type="entry name" value="cysteine_hydrolases"/>
    <property type="match status" value="1"/>
</dbReference>
<dbReference type="Gene3D" id="3.40.50.850">
    <property type="entry name" value="Isochorismatase-like"/>
    <property type="match status" value="1"/>
</dbReference>
<keyword evidence="1" id="KW-0378">Hydrolase</keyword>
<dbReference type="EMBL" id="JADPRT010000006">
    <property type="protein sequence ID" value="MBF9069763.1"/>
    <property type="molecule type" value="Genomic_DNA"/>
</dbReference>
<gene>
    <name evidence="3" type="ORF">I2501_17205</name>
</gene>
<proteinExistence type="predicted"/>
<evidence type="ECO:0000259" key="2">
    <source>
        <dbReference type="Pfam" id="PF00857"/>
    </source>
</evidence>
<dbReference type="PANTHER" id="PTHR43540">
    <property type="entry name" value="PEROXYUREIDOACRYLATE/UREIDOACRYLATE AMIDOHYDROLASE-RELATED"/>
    <property type="match status" value="1"/>
</dbReference>
<name>A0A931B3R9_9ACTN</name>